<dbReference type="PANTHER" id="PTHR24302:SF15">
    <property type="entry name" value="FATTY-ACID PEROXYGENASE"/>
    <property type="match status" value="1"/>
</dbReference>
<evidence type="ECO:0000256" key="5">
    <source>
        <dbReference type="ARBA" id="ARBA00023004"/>
    </source>
</evidence>
<dbReference type="InterPro" id="IPR002401">
    <property type="entry name" value="Cyt_P450_E_grp-I"/>
</dbReference>
<evidence type="ECO:0000313" key="9">
    <source>
        <dbReference type="EMBL" id="CAF0806839.1"/>
    </source>
</evidence>
<comment type="caution">
    <text evidence="10">The sequence shown here is derived from an EMBL/GenBank/DDBJ whole genome shotgun (WGS) entry which is preliminary data.</text>
</comment>
<accession>A0A814L786</accession>
<comment type="cofactor">
    <cofactor evidence="7">
        <name>heme</name>
        <dbReference type="ChEBI" id="CHEBI:30413"/>
    </cofactor>
</comment>
<evidence type="ECO:0000313" key="11">
    <source>
        <dbReference type="EMBL" id="CAF3590504.1"/>
    </source>
</evidence>
<name>A0A814L786_9BILA</name>
<protein>
    <recommendedName>
        <fullName evidence="14">Cytochrome P450</fullName>
    </recommendedName>
</protein>
<keyword evidence="4 8" id="KW-0560">Oxidoreductase</keyword>
<evidence type="ECO:0000313" key="12">
    <source>
        <dbReference type="EMBL" id="CAF3828765.1"/>
    </source>
</evidence>
<keyword evidence="8" id="KW-0503">Monooxygenase</keyword>
<feature type="binding site" description="axial binding residue" evidence="7">
    <location>
        <position position="180"/>
    </location>
    <ligand>
        <name>heme</name>
        <dbReference type="ChEBI" id="CHEBI:30413"/>
    </ligand>
    <ligandPart>
        <name>Fe</name>
        <dbReference type="ChEBI" id="CHEBI:18248"/>
    </ligandPart>
</feature>
<evidence type="ECO:0000256" key="7">
    <source>
        <dbReference type="PIRSR" id="PIRSR602401-1"/>
    </source>
</evidence>
<dbReference type="SUPFAM" id="SSF48264">
    <property type="entry name" value="Cytochrome P450"/>
    <property type="match status" value="1"/>
</dbReference>
<dbReference type="InterPro" id="IPR036396">
    <property type="entry name" value="Cyt_P450_sf"/>
</dbReference>
<comment type="similarity">
    <text evidence="1 8">Belongs to the cytochrome P450 family.</text>
</comment>
<dbReference type="Gene3D" id="1.10.630.10">
    <property type="entry name" value="Cytochrome P450"/>
    <property type="match status" value="1"/>
</dbReference>
<dbReference type="PANTHER" id="PTHR24302">
    <property type="entry name" value="CYTOCHROME P450 FAMILY 3"/>
    <property type="match status" value="1"/>
</dbReference>
<dbReference type="GO" id="GO:0016705">
    <property type="term" value="F:oxidoreductase activity, acting on paired donors, with incorporation or reduction of molecular oxygen"/>
    <property type="evidence" value="ECO:0007669"/>
    <property type="project" value="InterPro"/>
</dbReference>
<evidence type="ECO:0008006" key="14">
    <source>
        <dbReference type="Google" id="ProtNLM"/>
    </source>
</evidence>
<keyword evidence="5 7" id="KW-0408">Iron</keyword>
<dbReference type="Proteomes" id="UP000663829">
    <property type="component" value="Unassembled WGS sequence"/>
</dbReference>
<dbReference type="Proteomes" id="UP000677228">
    <property type="component" value="Unassembled WGS sequence"/>
</dbReference>
<keyword evidence="13" id="KW-1185">Reference proteome</keyword>
<keyword evidence="2 7" id="KW-0349">Heme</keyword>
<evidence type="ECO:0000256" key="6">
    <source>
        <dbReference type="ARBA" id="ARBA00043906"/>
    </source>
</evidence>
<dbReference type="AlphaFoldDB" id="A0A814L786"/>
<dbReference type="GO" id="GO:0005506">
    <property type="term" value="F:iron ion binding"/>
    <property type="evidence" value="ECO:0007669"/>
    <property type="project" value="InterPro"/>
</dbReference>
<dbReference type="Proteomes" id="UP000681722">
    <property type="component" value="Unassembled WGS sequence"/>
</dbReference>
<gene>
    <name evidence="10" type="ORF">GPM918_LOCUS16745</name>
    <name evidence="9" type="ORF">OVA965_LOCUS4942</name>
    <name evidence="12" type="ORF">SRO942_LOCUS16744</name>
    <name evidence="11" type="ORF">TMI583_LOCUS4940</name>
</gene>
<evidence type="ECO:0000313" key="10">
    <source>
        <dbReference type="EMBL" id="CAF1060382.1"/>
    </source>
</evidence>
<dbReference type="PRINTS" id="PR00463">
    <property type="entry name" value="EP450I"/>
</dbReference>
<dbReference type="OrthoDB" id="1470350at2759"/>
<dbReference type="InterPro" id="IPR001128">
    <property type="entry name" value="Cyt_P450"/>
</dbReference>
<dbReference type="PRINTS" id="PR00385">
    <property type="entry name" value="P450"/>
</dbReference>
<evidence type="ECO:0000256" key="1">
    <source>
        <dbReference type="ARBA" id="ARBA00010617"/>
    </source>
</evidence>
<dbReference type="GO" id="GO:0008395">
    <property type="term" value="F:steroid hydroxylase activity"/>
    <property type="evidence" value="ECO:0007669"/>
    <property type="project" value="TreeGrafter"/>
</dbReference>
<dbReference type="EMBL" id="CAJOBC010004464">
    <property type="protein sequence ID" value="CAF3828765.1"/>
    <property type="molecule type" value="Genomic_DNA"/>
</dbReference>
<comment type="function">
    <text evidence="6">Cytochromes P450 are a group of heme-thiolate monooxygenases. They oxidize a variety of structurally unrelated compounds, including steroids, fatty acids, and xenobiotics.</text>
</comment>
<evidence type="ECO:0000256" key="8">
    <source>
        <dbReference type="RuleBase" id="RU000461"/>
    </source>
</evidence>
<evidence type="ECO:0000256" key="3">
    <source>
        <dbReference type="ARBA" id="ARBA00022723"/>
    </source>
</evidence>
<dbReference type="InterPro" id="IPR050705">
    <property type="entry name" value="Cytochrome_P450_3A"/>
</dbReference>
<keyword evidence="3 7" id="KW-0479">Metal-binding</keyword>
<dbReference type="PROSITE" id="PS00086">
    <property type="entry name" value="CYTOCHROME_P450"/>
    <property type="match status" value="1"/>
</dbReference>
<proteinExistence type="inferred from homology"/>
<dbReference type="Pfam" id="PF00067">
    <property type="entry name" value="p450"/>
    <property type="match status" value="1"/>
</dbReference>
<dbReference type="EMBL" id="CAJNOQ010004464">
    <property type="protein sequence ID" value="CAF1060382.1"/>
    <property type="molecule type" value="Genomic_DNA"/>
</dbReference>
<organism evidence="10 13">
    <name type="scientific">Didymodactylos carnosus</name>
    <dbReference type="NCBI Taxonomy" id="1234261"/>
    <lineage>
        <taxon>Eukaryota</taxon>
        <taxon>Metazoa</taxon>
        <taxon>Spiralia</taxon>
        <taxon>Gnathifera</taxon>
        <taxon>Rotifera</taxon>
        <taxon>Eurotatoria</taxon>
        <taxon>Bdelloidea</taxon>
        <taxon>Philodinida</taxon>
        <taxon>Philodinidae</taxon>
        <taxon>Didymodactylos</taxon>
    </lineage>
</organism>
<sequence length="231" mass="26979">MLCILYICKDEKDVDDESLSRVLTYNEVKSNTFVFMVAGYETTSSALAYCTYILANYPEVQKKLKQEIDQYFGDHSEQDQKKDLDYDAVNRMGYMEMFIKEVLRMYPIPVTGVSRQCMNETSVCGYKITKGSVVQADVFSVHYDPDLWGPHDPNEFYPERHEEKRHPLAYLPFGVGPRNCVGLRFAMIEMKIFLTRLLKQYTVVKCDKLEKHFNIREKIVLAPAEVWIKLH</sequence>
<evidence type="ECO:0000256" key="4">
    <source>
        <dbReference type="ARBA" id="ARBA00023002"/>
    </source>
</evidence>
<dbReference type="GO" id="GO:0020037">
    <property type="term" value="F:heme binding"/>
    <property type="evidence" value="ECO:0007669"/>
    <property type="project" value="InterPro"/>
</dbReference>
<dbReference type="Proteomes" id="UP000682733">
    <property type="component" value="Unassembled WGS sequence"/>
</dbReference>
<evidence type="ECO:0000256" key="2">
    <source>
        <dbReference type="ARBA" id="ARBA00022617"/>
    </source>
</evidence>
<dbReference type="EMBL" id="CAJNOK010001341">
    <property type="protein sequence ID" value="CAF0806839.1"/>
    <property type="molecule type" value="Genomic_DNA"/>
</dbReference>
<evidence type="ECO:0000313" key="13">
    <source>
        <dbReference type="Proteomes" id="UP000663829"/>
    </source>
</evidence>
<reference evidence="10" key="1">
    <citation type="submission" date="2021-02" db="EMBL/GenBank/DDBJ databases">
        <authorList>
            <person name="Nowell W R."/>
        </authorList>
    </citation>
    <scope>NUCLEOTIDE SEQUENCE</scope>
</reference>
<dbReference type="InterPro" id="IPR017972">
    <property type="entry name" value="Cyt_P450_CS"/>
</dbReference>
<dbReference type="EMBL" id="CAJOBA010001341">
    <property type="protein sequence ID" value="CAF3590504.1"/>
    <property type="molecule type" value="Genomic_DNA"/>
</dbReference>